<reference evidence="3" key="1">
    <citation type="journal article" date="2019" name="Curr. Biol.">
        <title>Genome Sequence of Striga asiatica Provides Insight into the Evolution of Plant Parasitism.</title>
        <authorList>
            <person name="Yoshida S."/>
            <person name="Kim S."/>
            <person name="Wafula E.K."/>
            <person name="Tanskanen J."/>
            <person name="Kim Y.M."/>
            <person name="Honaas L."/>
            <person name="Yang Z."/>
            <person name="Spallek T."/>
            <person name="Conn C.E."/>
            <person name="Ichihashi Y."/>
            <person name="Cheong K."/>
            <person name="Cui S."/>
            <person name="Der J.P."/>
            <person name="Gundlach H."/>
            <person name="Jiao Y."/>
            <person name="Hori C."/>
            <person name="Ishida J.K."/>
            <person name="Kasahara H."/>
            <person name="Kiba T."/>
            <person name="Kim M.S."/>
            <person name="Koo N."/>
            <person name="Laohavisit A."/>
            <person name="Lee Y.H."/>
            <person name="Lumba S."/>
            <person name="McCourt P."/>
            <person name="Mortimer J.C."/>
            <person name="Mutuku J.M."/>
            <person name="Nomura T."/>
            <person name="Sasaki-Sekimoto Y."/>
            <person name="Seto Y."/>
            <person name="Wang Y."/>
            <person name="Wakatake T."/>
            <person name="Sakakibara H."/>
            <person name="Demura T."/>
            <person name="Yamaguchi S."/>
            <person name="Yoneyama K."/>
            <person name="Manabe R.I."/>
            <person name="Nelson D.C."/>
            <person name="Schulman A.H."/>
            <person name="Timko M.P."/>
            <person name="dePamphilis C.W."/>
            <person name="Choi D."/>
            <person name="Shirasu K."/>
        </authorList>
    </citation>
    <scope>NUCLEOTIDE SEQUENCE [LARGE SCALE GENOMIC DNA]</scope>
    <source>
        <strain evidence="3">cv. UVA1</strain>
    </source>
</reference>
<evidence type="ECO:0000313" key="3">
    <source>
        <dbReference type="Proteomes" id="UP000325081"/>
    </source>
</evidence>
<proteinExistence type="predicted"/>
<evidence type="ECO:0000256" key="1">
    <source>
        <dbReference type="SAM" id="MobiDB-lite"/>
    </source>
</evidence>
<keyword evidence="3" id="KW-1185">Reference proteome</keyword>
<dbReference type="EMBL" id="BKCP01001113">
    <property type="protein sequence ID" value="GER26467.1"/>
    <property type="molecule type" value="Genomic_DNA"/>
</dbReference>
<evidence type="ECO:0000313" key="2">
    <source>
        <dbReference type="EMBL" id="GER26467.1"/>
    </source>
</evidence>
<organism evidence="2 3">
    <name type="scientific">Striga asiatica</name>
    <name type="common">Asiatic witchweed</name>
    <name type="synonym">Buchnera asiatica</name>
    <dbReference type="NCBI Taxonomy" id="4170"/>
    <lineage>
        <taxon>Eukaryota</taxon>
        <taxon>Viridiplantae</taxon>
        <taxon>Streptophyta</taxon>
        <taxon>Embryophyta</taxon>
        <taxon>Tracheophyta</taxon>
        <taxon>Spermatophyta</taxon>
        <taxon>Magnoliopsida</taxon>
        <taxon>eudicotyledons</taxon>
        <taxon>Gunneridae</taxon>
        <taxon>Pentapetalae</taxon>
        <taxon>asterids</taxon>
        <taxon>lamiids</taxon>
        <taxon>Lamiales</taxon>
        <taxon>Orobanchaceae</taxon>
        <taxon>Buchnereae</taxon>
        <taxon>Striga</taxon>
    </lineage>
</organism>
<sequence length="200" mass="23358">MDWCLLLTRSKSQKKPRIPFLHRRQQQNNTTQRFISSKQLSHNIQSRLKAKARKKLQRKLLRDRRLLRPLPLPQSHIENEKHRRPITVYIYQLIRATAGKHIVQLTKSLEILMRDPRHFHPLLPFQGPHTYPLNNTRSISLPNSPHHHKLPPNAHQTPARQSARHIHKTPHQSPPRGPGPEIVSQDSMTGLGPNRVDQEI</sequence>
<dbReference type="Proteomes" id="UP000325081">
    <property type="component" value="Unassembled WGS sequence"/>
</dbReference>
<feature type="compositionally biased region" description="Polar residues" evidence="1">
    <location>
        <begin position="134"/>
        <end position="143"/>
    </location>
</feature>
<feature type="region of interest" description="Disordered" evidence="1">
    <location>
        <begin position="134"/>
        <end position="200"/>
    </location>
</feature>
<name>A0A5A7P1G6_STRAF</name>
<gene>
    <name evidence="2" type="ORF">STAS_02128</name>
</gene>
<comment type="caution">
    <text evidence="2">The sequence shown here is derived from an EMBL/GenBank/DDBJ whole genome shotgun (WGS) entry which is preliminary data.</text>
</comment>
<accession>A0A5A7P1G6</accession>
<protein>
    <submittedName>
        <fullName evidence="2">Nuclear factor Y</fullName>
    </submittedName>
</protein>
<dbReference type="AlphaFoldDB" id="A0A5A7P1G6"/>